<dbReference type="OrthoDB" id="9827328at2"/>
<evidence type="ECO:0008006" key="3">
    <source>
        <dbReference type="Google" id="ProtNLM"/>
    </source>
</evidence>
<protein>
    <recommendedName>
        <fullName evidence="3">DUF3575 domain-containing protein</fullName>
    </recommendedName>
</protein>
<dbReference type="AlphaFoldDB" id="A0A1I2JZR5"/>
<organism evidence="1 2">
    <name type="scientific">Thermoflexibacter ruber</name>
    <dbReference type="NCBI Taxonomy" id="1003"/>
    <lineage>
        <taxon>Bacteria</taxon>
        <taxon>Pseudomonadati</taxon>
        <taxon>Bacteroidota</taxon>
        <taxon>Cytophagia</taxon>
        <taxon>Cytophagales</taxon>
        <taxon>Thermoflexibacteraceae</taxon>
        <taxon>Thermoflexibacter</taxon>
    </lineage>
</organism>
<evidence type="ECO:0000313" key="1">
    <source>
        <dbReference type="EMBL" id="SFF59643.1"/>
    </source>
</evidence>
<dbReference type="EMBL" id="FONY01000074">
    <property type="protein sequence ID" value="SFF59643.1"/>
    <property type="molecule type" value="Genomic_DNA"/>
</dbReference>
<dbReference type="Proteomes" id="UP000199513">
    <property type="component" value="Unassembled WGS sequence"/>
</dbReference>
<sequence>MKNLILLVCVFAFHFTKAQTKSDITPSANVRLSFLIFPFTPLLTVEVRTIGNLTLQFESNFVNTHGANLKYFINNRMDGHYVFMGIALVDNKLLREDGKTTFLPYAGYGYAHRFGHRRQWTFDSRIGIGPTTNADNNSIYPVIKTGVGYLF</sequence>
<keyword evidence="2" id="KW-1185">Reference proteome</keyword>
<evidence type="ECO:0000313" key="2">
    <source>
        <dbReference type="Proteomes" id="UP000199513"/>
    </source>
</evidence>
<dbReference type="STRING" id="1003.SAMN04488541_10746"/>
<dbReference type="RefSeq" id="WP_091549489.1">
    <property type="nucleotide sequence ID" value="NZ_FONY01000074.1"/>
</dbReference>
<reference evidence="1 2" key="1">
    <citation type="submission" date="2016-10" db="EMBL/GenBank/DDBJ databases">
        <authorList>
            <person name="de Groot N.N."/>
        </authorList>
    </citation>
    <scope>NUCLEOTIDE SEQUENCE [LARGE SCALE GENOMIC DNA]</scope>
    <source>
        <strain>GEY</strain>
        <strain evidence="2">DSM 9560</strain>
    </source>
</reference>
<accession>A0A1I2JZR5</accession>
<gene>
    <name evidence="1" type="ORF">SAMN04488541_10746</name>
</gene>
<proteinExistence type="predicted"/>
<name>A0A1I2JZR5_9BACT</name>